<reference evidence="10" key="1">
    <citation type="submission" date="2022-02" db="EMBL/GenBank/DDBJ databases">
        <title>Halalkalibacter sp. nov. isolated from Lonar Lake, India.</title>
        <authorList>
            <person name="Joshi A."/>
            <person name="Thite S."/>
            <person name="Lodha T."/>
        </authorList>
    </citation>
    <scope>NUCLEOTIDE SEQUENCE</scope>
    <source>
        <strain evidence="10">MEB205</strain>
    </source>
</reference>
<keyword evidence="11" id="KW-1185">Reference proteome</keyword>
<dbReference type="GO" id="GO:0030435">
    <property type="term" value="P:sporulation resulting in formation of a cellular spore"/>
    <property type="evidence" value="ECO:0007669"/>
    <property type="project" value="UniProtKB-UniRule"/>
</dbReference>
<sequence length="181" mass="21120">MEMTMKTKEVSEQLGVNPTTVQRWAKYFGLVCETNEHGHYLFTDEHVAIMRNVQDQLKEGKRMRDIQIKGNNVKAVEVNKHFVETSAYEEKLEAVMSRVNELDEKISQKADDVVSYQLLKHRTELEDMMKMIKSLEERLCEMESKVHQPVRAVSDNDELPMVVGGNVKPKKWRSFMQLFSL</sequence>
<keyword evidence="3 8" id="KW-0159">Chromosome partition</keyword>
<dbReference type="InterPro" id="IPR000551">
    <property type="entry name" value="MerR-type_HTH_dom"/>
</dbReference>
<dbReference type="NCBIfam" id="NF009647">
    <property type="entry name" value="PRK13182.1-2"/>
    <property type="match status" value="1"/>
</dbReference>
<keyword evidence="7 8" id="KW-0131">Cell cycle</keyword>
<comment type="caution">
    <text evidence="10">The sequence shown here is derived from an EMBL/GenBank/DDBJ whole genome shotgun (WGS) entry which is preliminary data.</text>
</comment>
<evidence type="ECO:0000256" key="7">
    <source>
        <dbReference type="ARBA" id="ARBA00023306"/>
    </source>
</evidence>
<gene>
    <name evidence="8 10" type="primary">racA</name>
    <name evidence="10" type="ORF">MF646_02380</name>
</gene>
<dbReference type="Gene3D" id="1.10.1660.10">
    <property type="match status" value="1"/>
</dbReference>
<evidence type="ECO:0000313" key="10">
    <source>
        <dbReference type="EMBL" id="MCL7745960.1"/>
    </source>
</evidence>
<dbReference type="EMBL" id="JAKRYL010000002">
    <property type="protein sequence ID" value="MCL7745960.1"/>
    <property type="molecule type" value="Genomic_DNA"/>
</dbReference>
<keyword evidence="2 8" id="KW-0132">Cell division</keyword>
<keyword evidence="6 8" id="KW-0238">DNA-binding</keyword>
<evidence type="ECO:0000256" key="4">
    <source>
        <dbReference type="ARBA" id="ARBA00022969"/>
    </source>
</evidence>
<dbReference type="RefSeq" id="WP_250094891.1">
    <property type="nucleotide sequence ID" value="NZ_JAKRYL010000002.1"/>
</dbReference>
<dbReference type="Pfam" id="PF13411">
    <property type="entry name" value="MerR_1"/>
    <property type="match status" value="1"/>
</dbReference>
<proteinExistence type="inferred from homology"/>
<evidence type="ECO:0000313" key="11">
    <source>
        <dbReference type="Proteomes" id="UP001139150"/>
    </source>
</evidence>
<comment type="function">
    <text evidence="8">Required for the formation of axial filaments and for anchoring the origin regions at the cell poles in sporulating cells, thus ensuring proper chromosome segregation in the prespore. Binds in a dispersed manner throughout the chromosome but preferentially to sites clustered in the origin portion of the chromosome, causing condensation of the chromosome and its remodeling into an elongated, anchored structure.</text>
</comment>
<dbReference type="SUPFAM" id="SSF46955">
    <property type="entry name" value="Putative DNA-binding domain"/>
    <property type="match status" value="1"/>
</dbReference>
<evidence type="ECO:0000256" key="5">
    <source>
        <dbReference type="ARBA" id="ARBA00023054"/>
    </source>
</evidence>
<comment type="subcellular location">
    <subcellularLocation>
        <location evidence="8">Cytoplasm</location>
    </subcellularLocation>
    <text evidence="8">Localizes to cell poles and nucleoid.</text>
</comment>
<protein>
    <recommendedName>
        <fullName evidence="8">Chromosome-anchoring protein RacA</fullName>
    </recommendedName>
</protein>
<evidence type="ECO:0000256" key="6">
    <source>
        <dbReference type="ARBA" id="ARBA00023125"/>
    </source>
</evidence>
<dbReference type="GO" id="GO:0008356">
    <property type="term" value="P:asymmetric cell division"/>
    <property type="evidence" value="ECO:0007669"/>
    <property type="project" value="UniProtKB-UniRule"/>
</dbReference>
<accession>A0A9X1ZZL8</accession>
<evidence type="ECO:0000256" key="8">
    <source>
        <dbReference type="HAMAP-Rule" id="MF_01170"/>
    </source>
</evidence>
<feature type="DNA-binding region" description="H-T-H motif" evidence="8">
    <location>
        <begin position="7"/>
        <end position="27"/>
    </location>
</feature>
<evidence type="ECO:0000256" key="3">
    <source>
        <dbReference type="ARBA" id="ARBA00022829"/>
    </source>
</evidence>
<feature type="coiled-coil region" evidence="8">
    <location>
        <begin position="85"/>
        <end position="138"/>
    </location>
</feature>
<name>A0A9X1ZZL8_9BACI</name>
<dbReference type="CDD" id="cd04762">
    <property type="entry name" value="HTH_MerR-trunc"/>
    <property type="match status" value="1"/>
</dbReference>
<evidence type="ECO:0000256" key="1">
    <source>
        <dbReference type="ARBA" id="ARBA00022490"/>
    </source>
</evidence>
<dbReference type="AlphaFoldDB" id="A0A9X1ZZL8"/>
<keyword evidence="1 8" id="KW-0963">Cytoplasm</keyword>
<keyword evidence="5 8" id="KW-0175">Coiled coil</keyword>
<dbReference type="Proteomes" id="UP001139150">
    <property type="component" value="Unassembled WGS sequence"/>
</dbReference>
<keyword evidence="4 8" id="KW-0749">Sporulation</keyword>
<comment type="similarity">
    <text evidence="8">Belongs to the RacA family.</text>
</comment>
<dbReference type="GO" id="GO:0030261">
    <property type="term" value="P:chromosome condensation"/>
    <property type="evidence" value="ECO:0007669"/>
    <property type="project" value="UniProtKB-UniRule"/>
</dbReference>
<evidence type="ECO:0000259" key="9">
    <source>
        <dbReference type="Pfam" id="PF13411"/>
    </source>
</evidence>
<dbReference type="GO" id="GO:0007059">
    <property type="term" value="P:chromosome segregation"/>
    <property type="evidence" value="ECO:0007669"/>
    <property type="project" value="UniProtKB-UniRule"/>
</dbReference>
<dbReference type="GO" id="GO:0006355">
    <property type="term" value="P:regulation of DNA-templated transcription"/>
    <property type="evidence" value="ECO:0007669"/>
    <property type="project" value="InterPro"/>
</dbReference>
<dbReference type="InterPro" id="IPR009061">
    <property type="entry name" value="DNA-bd_dom_put_sf"/>
</dbReference>
<evidence type="ECO:0000256" key="2">
    <source>
        <dbReference type="ARBA" id="ARBA00022618"/>
    </source>
</evidence>
<dbReference type="GO" id="GO:0003690">
    <property type="term" value="F:double-stranded DNA binding"/>
    <property type="evidence" value="ECO:0007669"/>
    <property type="project" value="UniProtKB-UniRule"/>
</dbReference>
<feature type="domain" description="HTH merR-type" evidence="9">
    <location>
        <begin position="5"/>
        <end position="67"/>
    </location>
</feature>
<dbReference type="HAMAP" id="MF_01170">
    <property type="entry name" value="RacA"/>
    <property type="match status" value="1"/>
</dbReference>
<dbReference type="GO" id="GO:0005737">
    <property type="term" value="C:cytoplasm"/>
    <property type="evidence" value="ECO:0007669"/>
    <property type="project" value="UniProtKB-SubCell"/>
</dbReference>
<organism evidence="10 11">
    <name type="scientific">Halalkalibacter alkaliphilus</name>
    <dbReference type="NCBI Taxonomy" id="2917993"/>
    <lineage>
        <taxon>Bacteria</taxon>
        <taxon>Bacillati</taxon>
        <taxon>Bacillota</taxon>
        <taxon>Bacilli</taxon>
        <taxon>Bacillales</taxon>
        <taxon>Bacillaceae</taxon>
        <taxon>Halalkalibacter</taxon>
    </lineage>
</organism>
<dbReference type="InterPro" id="IPR023522">
    <property type="entry name" value="Chrosome_anchoring_RacA"/>
</dbReference>